<name>A0ACC2RKS4_9FUNG</name>
<dbReference type="Proteomes" id="UP001165960">
    <property type="component" value="Unassembled WGS sequence"/>
</dbReference>
<sequence>MGLELPKNPGMVPNTSCSQNFVAEFKVQRDWHVLVQQGIRLLKDPVPGSPAEVINSKLKYNQLDLNEKRFWISVGLPDSKCLEHINIDIEAFLESGSSSFNKEINLDSDFKVSIEVTGADQMKLSLFHNENGSLKLVQSTRIRSKLTPHFQHLVPYGSGVLSVSPGGELLCVGSSDGWLGIVDSSNGKILRRLNGHIGDISSVKFFPSGQVVLSGGSDFRAKVFGVDGECPVTLSGRHHRAITNLAMVGRGRYSLTSSLDGQLNYWKVADESCVHTIAFEEPICHMSIHVASDFALLPSVREAIVIPEEEGGDCILVVGISRKLFVYDLVSGKELLLIPTDLSLSCACKLDFPGSCLCIAMGSENGEVSVVAIGNKGYSSTRICKSDSRVSALYTAASGFWAAYGDGTISHFNVRTEPSSNTEEPILHLSLDEEVMVSDLDPIVSMAGPKCSGGSSSSHGSIWALTREGSLAKIQ</sequence>
<reference evidence="1" key="1">
    <citation type="submission" date="2022-04" db="EMBL/GenBank/DDBJ databases">
        <title>Genome of the entomopathogenic fungus Entomophthora muscae.</title>
        <authorList>
            <person name="Elya C."/>
            <person name="Lovett B.R."/>
            <person name="Lee E."/>
            <person name="Macias A.M."/>
            <person name="Hajek A.E."/>
            <person name="De Bivort B.L."/>
            <person name="Kasson M.T."/>
            <person name="De Fine Licht H.H."/>
            <person name="Stajich J.E."/>
        </authorList>
    </citation>
    <scope>NUCLEOTIDE SEQUENCE</scope>
    <source>
        <strain evidence="1">Berkeley</strain>
    </source>
</reference>
<gene>
    <name evidence="1" type="ORF">DSO57_1013192</name>
</gene>
<comment type="caution">
    <text evidence="1">The sequence shown here is derived from an EMBL/GenBank/DDBJ whole genome shotgun (WGS) entry which is preliminary data.</text>
</comment>
<proteinExistence type="predicted"/>
<accession>A0ACC2RKS4</accession>
<evidence type="ECO:0000313" key="1">
    <source>
        <dbReference type="EMBL" id="KAJ9050590.1"/>
    </source>
</evidence>
<dbReference type="EMBL" id="QTSX02007148">
    <property type="protein sequence ID" value="KAJ9050590.1"/>
    <property type="molecule type" value="Genomic_DNA"/>
</dbReference>
<evidence type="ECO:0000313" key="2">
    <source>
        <dbReference type="Proteomes" id="UP001165960"/>
    </source>
</evidence>
<keyword evidence="2" id="KW-1185">Reference proteome</keyword>
<protein>
    <submittedName>
        <fullName evidence="1">Uncharacterized protein</fullName>
    </submittedName>
</protein>
<organism evidence="1 2">
    <name type="scientific">Entomophthora muscae</name>
    <dbReference type="NCBI Taxonomy" id="34485"/>
    <lineage>
        <taxon>Eukaryota</taxon>
        <taxon>Fungi</taxon>
        <taxon>Fungi incertae sedis</taxon>
        <taxon>Zoopagomycota</taxon>
        <taxon>Entomophthoromycotina</taxon>
        <taxon>Entomophthoromycetes</taxon>
        <taxon>Entomophthorales</taxon>
        <taxon>Entomophthoraceae</taxon>
        <taxon>Entomophthora</taxon>
    </lineage>
</organism>